<dbReference type="Gene3D" id="3.40.1260.10">
    <property type="entry name" value="DsrEFH-like"/>
    <property type="match status" value="1"/>
</dbReference>
<proteinExistence type="predicted"/>
<dbReference type="InterPro" id="IPR027396">
    <property type="entry name" value="DsrEFH-like"/>
</dbReference>
<dbReference type="SUPFAM" id="SSF75169">
    <property type="entry name" value="DsrEFH-like"/>
    <property type="match status" value="1"/>
</dbReference>
<sequence length="122" mass="12982">MNNETNDLIIVMTKGIYDEVSSVGLTIANGALTSGKTVGLFLTSSAIDLVRKNGLDHTHVHPMESAKSLLDAFIERGGDIWACPPCTTARGYDQTSLIDGVQIQGASVIMERIKNGAATLTF</sequence>
<evidence type="ECO:0008006" key="3">
    <source>
        <dbReference type="Google" id="ProtNLM"/>
    </source>
</evidence>
<dbReference type="PANTHER" id="PTHR34655">
    <property type="entry name" value="CONSERVED WITHIN P. AEROPHILUM"/>
    <property type="match status" value="1"/>
</dbReference>
<reference evidence="1 2" key="1">
    <citation type="submission" date="2023-03" db="EMBL/GenBank/DDBJ databases">
        <title>Draft genome sequence of Thalassotalea insulae KCTC 62186T.</title>
        <authorList>
            <person name="Sawabe T."/>
        </authorList>
    </citation>
    <scope>NUCLEOTIDE SEQUENCE [LARGE SCALE GENOMIC DNA]</scope>
    <source>
        <strain evidence="1 2">KCTC 62186</strain>
    </source>
</reference>
<dbReference type="Pfam" id="PF02635">
    <property type="entry name" value="DsrE"/>
    <property type="match status" value="1"/>
</dbReference>
<dbReference type="EMBL" id="BSST01000001">
    <property type="protein sequence ID" value="GLX77007.1"/>
    <property type="molecule type" value="Genomic_DNA"/>
</dbReference>
<organism evidence="1 2">
    <name type="scientific">Thalassotalea insulae</name>
    <dbReference type="NCBI Taxonomy" id="2056778"/>
    <lineage>
        <taxon>Bacteria</taxon>
        <taxon>Pseudomonadati</taxon>
        <taxon>Pseudomonadota</taxon>
        <taxon>Gammaproteobacteria</taxon>
        <taxon>Alteromonadales</taxon>
        <taxon>Colwelliaceae</taxon>
        <taxon>Thalassotalea</taxon>
    </lineage>
</organism>
<evidence type="ECO:0000313" key="1">
    <source>
        <dbReference type="EMBL" id="GLX77007.1"/>
    </source>
</evidence>
<protein>
    <recommendedName>
        <fullName evidence="3">Peroxiredoxin</fullName>
    </recommendedName>
</protein>
<evidence type="ECO:0000313" key="2">
    <source>
        <dbReference type="Proteomes" id="UP001157186"/>
    </source>
</evidence>
<comment type="caution">
    <text evidence="1">The sequence shown here is derived from an EMBL/GenBank/DDBJ whole genome shotgun (WGS) entry which is preliminary data.</text>
</comment>
<dbReference type="PANTHER" id="PTHR34655:SF2">
    <property type="entry name" value="PEROXIREDOXIN FAMILY PROTEIN"/>
    <property type="match status" value="1"/>
</dbReference>
<gene>
    <name evidence="1" type="ORF">tinsulaeT_03470</name>
</gene>
<dbReference type="Proteomes" id="UP001157186">
    <property type="component" value="Unassembled WGS sequence"/>
</dbReference>
<dbReference type="RefSeq" id="WP_284242832.1">
    <property type="nucleotide sequence ID" value="NZ_BSST01000001.1"/>
</dbReference>
<accession>A0ABQ6GM66</accession>
<keyword evidence="2" id="KW-1185">Reference proteome</keyword>
<dbReference type="InterPro" id="IPR003787">
    <property type="entry name" value="Sulphur_relay_DsrE/F-like"/>
</dbReference>
<name>A0ABQ6GM66_9GAMM</name>